<evidence type="ECO:0000313" key="1">
    <source>
        <dbReference type="EMBL" id="RFN46160.1"/>
    </source>
</evidence>
<reference evidence="1 2" key="1">
    <citation type="journal article" date="2018" name="PLoS Pathog.">
        <title>Evolution of structural diversity of trichothecenes, a family of toxins produced by plant pathogenic and entomopathogenic fungi.</title>
        <authorList>
            <person name="Proctor R.H."/>
            <person name="McCormick S.P."/>
            <person name="Kim H.S."/>
            <person name="Cardoza R.E."/>
            <person name="Stanley A.M."/>
            <person name="Lindo L."/>
            <person name="Kelly A."/>
            <person name="Brown D.W."/>
            <person name="Lee T."/>
            <person name="Vaughan M.M."/>
            <person name="Alexander N.J."/>
            <person name="Busman M."/>
            <person name="Gutierrez S."/>
        </authorList>
    </citation>
    <scope>NUCLEOTIDE SEQUENCE [LARGE SCALE GENOMIC DNA]</scope>
    <source>
        <strain evidence="1 2">NRRL 13405</strain>
    </source>
</reference>
<organism evidence="1 2">
    <name type="scientific">Fusarium flagelliforme</name>
    <dbReference type="NCBI Taxonomy" id="2675880"/>
    <lineage>
        <taxon>Eukaryota</taxon>
        <taxon>Fungi</taxon>
        <taxon>Dikarya</taxon>
        <taxon>Ascomycota</taxon>
        <taxon>Pezizomycotina</taxon>
        <taxon>Sordariomycetes</taxon>
        <taxon>Hypocreomycetidae</taxon>
        <taxon>Hypocreales</taxon>
        <taxon>Nectriaceae</taxon>
        <taxon>Fusarium</taxon>
        <taxon>Fusarium incarnatum-equiseti species complex</taxon>
    </lineage>
</organism>
<evidence type="ECO:0000313" key="2">
    <source>
        <dbReference type="Proteomes" id="UP000265631"/>
    </source>
</evidence>
<sequence>MTRSRGNKDMTVKPLTILGLSSGLSHQGYQTNNLGLVDVSCIDPRLLLNTTDISNFSLSPSAITAPQPEIGNGQTSVGATMHQGSFQPRPNPKQHNNQGHIMLTPCVGCTRRMAKVKTNDQNSMNKAHPCHRQSTRGTKACSACRKGGRRCIWIKEPVLKDIAMSIQWGLQRVKERGGDYTEQENQHCDWILEELEQKYPPHGGVNHR</sequence>
<dbReference type="Proteomes" id="UP000265631">
    <property type="component" value="Unassembled WGS sequence"/>
</dbReference>
<dbReference type="OrthoDB" id="10555568at2759"/>
<proteinExistence type="predicted"/>
<dbReference type="AlphaFoldDB" id="A0A395MEB4"/>
<name>A0A395MEB4_9HYPO</name>
<comment type="caution">
    <text evidence="1">The sequence shown here is derived from an EMBL/GenBank/DDBJ whole genome shotgun (WGS) entry which is preliminary data.</text>
</comment>
<accession>A0A395MEB4</accession>
<gene>
    <name evidence="1" type="ORF">FIE12Z_9578</name>
</gene>
<dbReference type="EMBL" id="PXXK01000318">
    <property type="protein sequence ID" value="RFN46160.1"/>
    <property type="molecule type" value="Genomic_DNA"/>
</dbReference>
<keyword evidence="2" id="KW-1185">Reference proteome</keyword>
<protein>
    <submittedName>
        <fullName evidence="1">Uncharacterized protein</fullName>
    </submittedName>
</protein>